<dbReference type="RefSeq" id="XP_033426194.1">
    <property type="nucleotide sequence ID" value="XM_033570162.1"/>
</dbReference>
<organism evidence="3 4">
    <name type="scientific">Aspergillus tanneri</name>
    <dbReference type="NCBI Taxonomy" id="1220188"/>
    <lineage>
        <taxon>Eukaryota</taxon>
        <taxon>Fungi</taxon>
        <taxon>Dikarya</taxon>
        <taxon>Ascomycota</taxon>
        <taxon>Pezizomycotina</taxon>
        <taxon>Eurotiomycetes</taxon>
        <taxon>Eurotiomycetidae</taxon>
        <taxon>Eurotiales</taxon>
        <taxon>Aspergillaceae</taxon>
        <taxon>Aspergillus</taxon>
        <taxon>Aspergillus subgen. Circumdati</taxon>
    </lineage>
</organism>
<name>A0A4S3JD14_9EURO</name>
<evidence type="ECO:0000256" key="1">
    <source>
        <dbReference type="SAM" id="MobiDB-lite"/>
    </source>
</evidence>
<evidence type="ECO:0000313" key="5">
    <source>
        <dbReference type="Proteomes" id="UP000324241"/>
    </source>
</evidence>
<dbReference type="Proteomes" id="UP000324241">
    <property type="component" value="Unassembled WGS sequence"/>
</dbReference>
<reference evidence="3 4" key="1">
    <citation type="submission" date="2019-03" db="EMBL/GenBank/DDBJ databases">
        <title>The genome sequence of a newly discovered highly antifungal drug resistant Aspergillus species, Aspergillus tanneri NIH 1004.</title>
        <authorList>
            <person name="Mounaud S."/>
            <person name="Singh I."/>
            <person name="Joardar V."/>
            <person name="Pakala S."/>
            <person name="Pakala S."/>
            <person name="Venepally P."/>
            <person name="Hoover J."/>
            <person name="Nierman W."/>
            <person name="Chung J."/>
            <person name="Losada L."/>
        </authorList>
    </citation>
    <scope>NUCLEOTIDE SEQUENCE [LARGE SCALE GENOMIC DNA]</scope>
    <source>
        <strain evidence="3 4">NIH1004</strain>
    </source>
</reference>
<keyword evidence="4" id="KW-1185">Reference proteome</keyword>
<dbReference type="EMBL" id="QUQM01000004">
    <property type="protein sequence ID" value="KAA8646833.1"/>
    <property type="molecule type" value="Genomic_DNA"/>
</dbReference>
<accession>A0A4S3JD14</accession>
<evidence type="ECO:0000313" key="4">
    <source>
        <dbReference type="Proteomes" id="UP000308092"/>
    </source>
</evidence>
<proteinExistence type="predicted"/>
<dbReference type="InterPro" id="IPR006530">
    <property type="entry name" value="YD"/>
</dbReference>
<dbReference type="OrthoDB" id="442731at2759"/>
<dbReference type="AlphaFoldDB" id="A0A4S3JD14"/>
<gene>
    <name evidence="2" type="ORF">ATNIH1004_005508</name>
    <name evidence="3" type="ORF">EYZ11_009540</name>
</gene>
<feature type="region of interest" description="Disordered" evidence="1">
    <location>
        <begin position="46"/>
        <end position="65"/>
    </location>
</feature>
<dbReference type="Gene3D" id="2.180.10.10">
    <property type="entry name" value="RHS repeat-associated core"/>
    <property type="match status" value="1"/>
</dbReference>
<comment type="caution">
    <text evidence="3">The sequence shown here is derived from an EMBL/GenBank/DDBJ whole genome shotgun (WGS) entry which is preliminary data.</text>
</comment>
<dbReference type="Proteomes" id="UP000308092">
    <property type="component" value="Unassembled WGS sequence"/>
</dbReference>
<dbReference type="EMBL" id="SOSA01000458">
    <property type="protein sequence ID" value="THC90991.1"/>
    <property type="molecule type" value="Genomic_DNA"/>
</dbReference>
<dbReference type="STRING" id="1220188.A0A4S3JD14"/>
<feature type="compositionally biased region" description="Polar residues" evidence="1">
    <location>
        <begin position="251"/>
        <end position="262"/>
    </location>
</feature>
<dbReference type="GeneID" id="54328210"/>
<reference evidence="2 5" key="2">
    <citation type="submission" date="2019-08" db="EMBL/GenBank/DDBJ databases">
        <title>The genome sequence of a newly discovered highly antifungal drug resistant Aspergillus species, Aspergillus tanneri NIH 1004.</title>
        <authorList>
            <person name="Mounaud S."/>
            <person name="Singh I."/>
            <person name="Joardar V."/>
            <person name="Pakala S."/>
            <person name="Pakala S."/>
            <person name="Venepally P."/>
            <person name="Chung J.K."/>
            <person name="Losada L."/>
            <person name="Nierman W.C."/>
        </authorList>
    </citation>
    <scope>NUCLEOTIDE SEQUENCE [LARGE SCALE GENOMIC DNA]</scope>
    <source>
        <strain evidence="2 5">NIH1004</strain>
    </source>
</reference>
<dbReference type="NCBIfam" id="TIGR01643">
    <property type="entry name" value="YD_repeat_2x"/>
    <property type="match status" value="1"/>
</dbReference>
<dbReference type="VEuPathDB" id="FungiDB:EYZ11_009540"/>
<protein>
    <submittedName>
        <fullName evidence="3">Uncharacterized protein</fullName>
    </submittedName>
</protein>
<sequence>MDFETVRVHEYAVLGEGLGTKVSVTNASGVKTCYISDGLERRIRVERQDPSSAGNDDPFQEVSRRNYNAQGQCSEVTTIDWVTMDRDNPATCEMQQRLEFNNWGQLCKTTDNSGRVTTSITDPIDQCTTIGVEGEGTMTTRHNLAGLPIWTLFRKADGTDYSAKVSSYDGLYRLVREQDPLGRVTKYASDSFDRITDTTWLPGGRTTTTTYTDQSSTELPCKVGLNRQSVVGEQRFDGLGRIKVRSVGPRVTSQNYNGNTPEPSEISDS</sequence>
<evidence type="ECO:0000313" key="3">
    <source>
        <dbReference type="EMBL" id="THC90991.1"/>
    </source>
</evidence>
<evidence type="ECO:0000313" key="2">
    <source>
        <dbReference type="EMBL" id="KAA8646833.1"/>
    </source>
</evidence>
<feature type="region of interest" description="Disordered" evidence="1">
    <location>
        <begin position="250"/>
        <end position="269"/>
    </location>
</feature>